<feature type="compositionally biased region" description="Polar residues" evidence="1">
    <location>
        <begin position="51"/>
        <end position="66"/>
    </location>
</feature>
<dbReference type="EMBL" id="JBHTIR010001064">
    <property type="protein sequence ID" value="MFD0852100.1"/>
    <property type="molecule type" value="Genomic_DNA"/>
</dbReference>
<feature type="non-terminal residue" evidence="3">
    <location>
        <position position="181"/>
    </location>
</feature>
<keyword evidence="2" id="KW-0812">Transmembrane</keyword>
<reference evidence="4" key="1">
    <citation type="journal article" date="2019" name="Int. J. Syst. Evol. Microbiol.">
        <title>The Global Catalogue of Microorganisms (GCM) 10K type strain sequencing project: providing services to taxonomists for standard genome sequencing and annotation.</title>
        <authorList>
            <consortium name="The Broad Institute Genomics Platform"/>
            <consortium name="The Broad Institute Genome Sequencing Center for Infectious Disease"/>
            <person name="Wu L."/>
            <person name="Ma J."/>
        </authorList>
    </citation>
    <scope>NUCLEOTIDE SEQUENCE [LARGE SCALE GENOMIC DNA]</scope>
    <source>
        <strain evidence="4">JCM 31696</strain>
    </source>
</reference>
<evidence type="ECO:0000313" key="4">
    <source>
        <dbReference type="Proteomes" id="UP001597083"/>
    </source>
</evidence>
<keyword evidence="2" id="KW-1133">Transmembrane helix</keyword>
<accession>A0ABW3CC54</accession>
<feature type="region of interest" description="Disordered" evidence="1">
    <location>
        <begin position="47"/>
        <end position="72"/>
    </location>
</feature>
<organism evidence="3 4">
    <name type="scientific">Actinomadura adrarensis</name>
    <dbReference type="NCBI Taxonomy" id="1819600"/>
    <lineage>
        <taxon>Bacteria</taxon>
        <taxon>Bacillati</taxon>
        <taxon>Actinomycetota</taxon>
        <taxon>Actinomycetes</taxon>
        <taxon>Streptosporangiales</taxon>
        <taxon>Thermomonosporaceae</taxon>
        <taxon>Actinomadura</taxon>
    </lineage>
</organism>
<keyword evidence="2" id="KW-0472">Membrane</keyword>
<sequence>MPPPPPSSGGSGALIALLVVGVVLVLVVVSAGLIIVLGDDDDDDRRIAIPTPTSSSLVTSEPTSETGAGASPTAVLTSTITTSQGNTFTRVGTRTESCSTRANSTLLRRLETYPCTEQMYSAVYANSSRSIITVISIVEVADDSSARLVSSATYSEGWPKLLKPAAGSGLAQLDQEPGFWT</sequence>
<feature type="transmembrane region" description="Helical" evidence="2">
    <location>
        <begin position="12"/>
        <end position="37"/>
    </location>
</feature>
<name>A0ABW3CC54_9ACTN</name>
<keyword evidence="4" id="KW-1185">Reference proteome</keyword>
<dbReference type="Proteomes" id="UP001597083">
    <property type="component" value="Unassembled WGS sequence"/>
</dbReference>
<gene>
    <name evidence="3" type="ORF">ACFQ07_07705</name>
</gene>
<evidence type="ECO:0000256" key="1">
    <source>
        <dbReference type="SAM" id="MobiDB-lite"/>
    </source>
</evidence>
<comment type="caution">
    <text evidence="3">The sequence shown here is derived from an EMBL/GenBank/DDBJ whole genome shotgun (WGS) entry which is preliminary data.</text>
</comment>
<evidence type="ECO:0000256" key="2">
    <source>
        <dbReference type="SAM" id="Phobius"/>
    </source>
</evidence>
<protein>
    <submittedName>
        <fullName evidence="3">Uncharacterized protein</fullName>
    </submittedName>
</protein>
<proteinExistence type="predicted"/>
<evidence type="ECO:0000313" key="3">
    <source>
        <dbReference type="EMBL" id="MFD0852100.1"/>
    </source>
</evidence>